<dbReference type="InterPro" id="IPR036596">
    <property type="entry name" value="Cyt-C_aa3_sf"/>
</dbReference>
<dbReference type="Proteomes" id="UP000184932">
    <property type="component" value="Unassembled WGS sequence"/>
</dbReference>
<name>A0A1N6HPM1_9RHOB</name>
<feature type="transmembrane region" description="Helical" evidence="1">
    <location>
        <begin position="20"/>
        <end position="42"/>
    </location>
</feature>
<accession>A0A1N6HPM1</accession>
<dbReference type="InterPro" id="IPR012422">
    <property type="entry name" value="Cyt_c_oxidase_su4_bac-aa3"/>
</dbReference>
<dbReference type="Gene3D" id="1.20.5.160">
    <property type="entry name" value="Bacterial aa3 type cytochrome c oxidase subunit IV"/>
    <property type="match status" value="1"/>
</dbReference>
<dbReference type="Pfam" id="PF07835">
    <property type="entry name" value="COX4_pro_2"/>
    <property type="match status" value="1"/>
</dbReference>
<reference evidence="4" key="1">
    <citation type="submission" date="2016-11" db="EMBL/GenBank/DDBJ databases">
        <authorList>
            <person name="Varghese N."/>
            <person name="Submissions S."/>
        </authorList>
    </citation>
    <scope>NUCLEOTIDE SEQUENCE [LARGE SCALE GENOMIC DNA]</scope>
    <source>
        <strain evidence="4">DSM 29440</strain>
    </source>
</reference>
<feature type="domain" description="Cytochrome c oxidase subunit IV bacterial aa3 type" evidence="2">
    <location>
        <begin position="4"/>
        <end position="43"/>
    </location>
</feature>
<evidence type="ECO:0000259" key="2">
    <source>
        <dbReference type="Pfam" id="PF07835"/>
    </source>
</evidence>
<dbReference type="SUPFAM" id="SSF81469">
    <property type="entry name" value="Bacterial aa3 type cytochrome c oxidase subunit IV"/>
    <property type="match status" value="1"/>
</dbReference>
<keyword evidence="1" id="KW-0812">Transmembrane</keyword>
<evidence type="ECO:0000313" key="4">
    <source>
        <dbReference type="Proteomes" id="UP000184932"/>
    </source>
</evidence>
<keyword evidence="4" id="KW-1185">Reference proteome</keyword>
<keyword evidence="1" id="KW-0472">Membrane</keyword>
<gene>
    <name evidence="3" type="ORF">SAMN05444002_3569</name>
</gene>
<dbReference type="STRING" id="1217970.SAMN05444002_3569"/>
<sequence>MAEHKQGEMDISVQESTFNGFMSFVTKSVVVILVFLVFLALVNG</sequence>
<protein>
    <submittedName>
        <fullName evidence="3">Aa3 type cytochrome c oxidase subunit IV</fullName>
    </submittedName>
</protein>
<evidence type="ECO:0000256" key="1">
    <source>
        <dbReference type="SAM" id="Phobius"/>
    </source>
</evidence>
<organism evidence="3 4">
    <name type="scientific">Vannielia litorea</name>
    <dbReference type="NCBI Taxonomy" id="1217970"/>
    <lineage>
        <taxon>Bacteria</taxon>
        <taxon>Pseudomonadati</taxon>
        <taxon>Pseudomonadota</taxon>
        <taxon>Alphaproteobacteria</taxon>
        <taxon>Rhodobacterales</taxon>
        <taxon>Paracoccaceae</taxon>
        <taxon>Vannielia</taxon>
    </lineage>
</organism>
<keyword evidence="1" id="KW-1133">Transmembrane helix</keyword>
<proteinExistence type="predicted"/>
<dbReference type="RefSeq" id="WP_074257459.1">
    <property type="nucleotide sequence ID" value="NZ_FSRL01000001.1"/>
</dbReference>
<dbReference type="EMBL" id="FSRL01000001">
    <property type="protein sequence ID" value="SIO21656.1"/>
    <property type="molecule type" value="Genomic_DNA"/>
</dbReference>
<dbReference type="AlphaFoldDB" id="A0A1N6HPM1"/>
<evidence type="ECO:0000313" key="3">
    <source>
        <dbReference type="EMBL" id="SIO21656.1"/>
    </source>
</evidence>